<keyword evidence="2" id="KW-1185">Reference proteome</keyword>
<protein>
    <submittedName>
        <fullName evidence="1">Ferric-dicitrate binding protein FerR (Iron transport regulator)</fullName>
    </submittedName>
</protein>
<dbReference type="Proteomes" id="UP001246858">
    <property type="component" value="Unassembled WGS sequence"/>
</dbReference>
<sequence length="346" mass="39844">MKKHFFFALLSKKLSGEITIKESANLQRIIEEDEHYKQIAERLTDYFERNRQQLKYGGAAVNVELGHVWHRIALAEQQGFEAVCDYNRQPLRDRFTKSFLLKFAAALIVVLSCGILTFNLLNQEEPLNYSKLTTSDEKVFKTLDDGTRVCLNRGSSIHYNDNFGKKNRKIILLGEAFFDVAKNKDIPLFIQAGDINIEVKGTVFNVKAYQKNDRIEVSLLKGLVAVRGNRGKAGAVLLRPNEKLIALVGTSLNRETFQVVRMPVDKQLQDIKWIQDSLVFKKEKLQDLVLRLEKKYNIRIEIRKEELKNKRFSGTFAAEDLQQALEALKLSYPFTYTINNKLVIIK</sequence>
<proteinExistence type="predicted"/>
<gene>
    <name evidence="1" type="ORF">J2X78_003477</name>
</gene>
<accession>A0ACC6KZU9</accession>
<dbReference type="EMBL" id="JAVDTF010000003">
    <property type="protein sequence ID" value="MDR6784903.1"/>
    <property type="molecule type" value="Genomic_DNA"/>
</dbReference>
<organism evidence="1 2">
    <name type="scientific">Pedobacter africanus</name>
    <dbReference type="NCBI Taxonomy" id="151894"/>
    <lineage>
        <taxon>Bacteria</taxon>
        <taxon>Pseudomonadati</taxon>
        <taxon>Bacteroidota</taxon>
        <taxon>Sphingobacteriia</taxon>
        <taxon>Sphingobacteriales</taxon>
        <taxon>Sphingobacteriaceae</taxon>
        <taxon>Pedobacter</taxon>
    </lineage>
</organism>
<name>A0ACC6KZU9_9SPHI</name>
<reference evidence="1" key="1">
    <citation type="submission" date="2023-07" db="EMBL/GenBank/DDBJ databases">
        <title>Sorghum-associated microbial communities from plants grown in Nebraska, USA.</title>
        <authorList>
            <person name="Schachtman D."/>
        </authorList>
    </citation>
    <scope>NUCLEOTIDE SEQUENCE</scope>
    <source>
        <strain evidence="1">2697</strain>
    </source>
</reference>
<evidence type="ECO:0000313" key="2">
    <source>
        <dbReference type="Proteomes" id="UP001246858"/>
    </source>
</evidence>
<comment type="caution">
    <text evidence="1">The sequence shown here is derived from an EMBL/GenBank/DDBJ whole genome shotgun (WGS) entry which is preliminary data.</text>
</comment>
<evidence type="ECO:0000313" key="1">
    <source>
        <dbReference type="EMBL" id="MDR6784903.1"/>
    </source>
</evidence>